<gene>
    <name evidence="2" type="ORF">NDU88_007311</name>
</gene>
<feature type="region of interest" description="Disordered" evidence="1">
    <location>
        <begin position="58"/>
        <end position="102"/>
    </location>
</feature>
<dbReference type="AlphaFoldDB" id="A0AAV7PM68"/>
<proteinExistence type="predicted"/>
<organism evidence="2 3">
    <name type="scientific">Pleurodeles waltl</name>
    <name type="common">Iberian ribbed newt</name>
    <dbReference type="NCBI Taxonomy" id="8319"/>
    <lineage>
        <taxon>Eukaryota</taxon>
        <taxon>Metazoa</taxon>
        <taxon>Chordata</taxon>
        <taxon>Craniata</taxon>
        <taxon>Vertebrata</taxon>
        <taxon>Euteleostomi</taxon>
        <taxon>Amphibia</taxon>
        <taxon>Batrachia</taxon>
        <taxon>Caudata</taxon>
        <taxon>Salamandroidea</taxon>
        <taxon>Salamandridae</taxon>
        <taxon>Pleurodelinae</taxon>
        <taxon>Pleurodeles</taxon>
    </lineage>
</organism>
<keyword evidence="3" id="KW-1185">Reference proteome</keyword>
<reference evidence="2" key="1">
    <citation type="journal article" date="2022" name="bioRxiv">
        <title>Sequencing and chromosome-scale assembly of the giantPleurodeles waltlgenome.</title>
        <authorList>
            <person name="Brown T."/>
            <person name="Elewa A."/>
            <person name="Iarovenko S."/>
            <person name="Subramanian E."/>
            <person name="Araus A.J."/>
            <person name="Petzold A."/>
            <person name="Susuki M."/>
            <person name="Suzuki K.-i.T."/>
            <person name="Hayashi T."/>
            <person name="Toyoda A."/>
            <person name="Oliveira C."/>
            <person name="Osipova E."/>
            <person name="Leigh N.D."/>
            <person name="Simon A."/>
            <person name="Yun M.H."/>
        </authorList>
    </citation>
    <scope>NUCLEOTIDE SEQUENCE</scope>
    <source>
        <strain evidence="2">20211129_DDA</strain>
        <tissue evidence="2">Liver</tissue>
    </source>
</reference>
<name>A0AAV7PM68_PLEWA</name>
<accession>A0AAV7PM68</accession>
<comment type="caution">
    <text evidence="2">The sequence shown here is derived from an EMBL/GenBank/DDBJ whole genome shotgun (WGS) entry which is preliminary data.</text>
</comment>
<evidence type="ECO:0000256" key="1">
    <source>
        <dbReference type="SAM" id="MobiDB-lite"/>
    </source>
</evidence>
<dbReference type="EMBL" id="JANPWB010000011">
    <property type="protein sequence ID" value="KAJ1128939.1"/>
    <property type="molecule type" value="Genomic_DNA"/>
</dbReference>
<dbReference type="Proteomes" id="UP001066276">
    <property type="component" value="Chromosome 7"/>
</dbReference>
<evidence type="ECO:0000313" key="2">
    <source>
        <dbReference type="EMBL" id="KAJ1128939.1"/>
    </source>
</evidence>
<sequence length="195" mass="21049">MSAAGMCPLFLLPAEKLRTSAAARAARTRSPSAVRLTGGRCSWALAADPRRAVSCAGRPDRAEACGPSSPLKPRPRVERRTAAGAEGAARRRRRRRRPDPVVGLRDPVSLWGTGRTDEAFHEGVLHLKSEERARPCSHWGRPGSADLCLGGAPVSRSSERPAGPPVVVNWEVAGRGCDTPYFTPQERHRQFGTTV</sequence>
<evidence type="ECO:0000313" key="3">
    <source>
        <dbReference type="Proteomes" id="UP001066276"/>
    </source>
</evidence>
<protein>
    <submittedName>
        <fullName evidence="2">Uncharacterized protein</fullName>
    </submittedName>
</protein>